<protein>
    <submittedName>
        <fullName evidence="8">Subtilisin family serine protease</fullName>
    </submittedName>
</protein>
<dbReference type="InterPro" id="IPR015500">
    <property type="entry name" value="Peptidase_S8_subtilisin-rel"/>
</dbReference>
<dbReference type="EMBL" id="PVMZ01000021">
    <property type="protein sequence ID" value="PRX16083.1"/>
    <property type="molecule type" value="Genomic_DNA"/>
</dbReference>
<feature type="active site" description="Charge relay system" evidence="5">
    <location>
        <position position="154"/>
    </location>
</feature>
<dbReference type="PANTHER" id="PTHR43806:SF11">
    <property type="entry name" value="CEREVISIN-RELATED"/>
    <property type="match status" value="1"/>
</dbReference>
<dbReference type="InterPro" id="IPR000209">
    <property type="entry name" value="Peptidase_S8/S53_dom"/>
</dbReference>
<evidence type="ECO:0000259" key="7">
    <source>
        <dbReference type="Pfam" id="PF22148"/>
    </source>
</evidence>
<dbReference type="Pfam" id="PF22148">
    <property type="entry name" value="Fervidolysin_NPro-like"/>
    <property type="match status" value="1"/>
</dbReference>
<dbReference type="GO" id="GO:0006508">
    <property type="term" value="P:proteolysis"/>
    <property type="evidence" value="ECO:0007669"/>
    <property type="project" value="UniProtKB-KW"/>
</dbReference>
<organism evidence="8 9">
    <name type="scientific">Actinoplanes italicus</name>
    <dbReference type="NCBI Taxonomy" id="113567"/>
    <lineage>
        <taxon>Bacteria</taxon>
        <taxon>Bacillati</taxon>
        <taxon>Actinomycetota</taxon>
        <taxon>Actinomycetes</taxon>
        <taxon>Micromonosporales</taxon>
        <taxon>Micromonosporaceae</taxon>
        <taxon>Actinoplanes</taxon>
    </lineage>
</organism>
<dbReference type="InterPro" id="IPR054399">
    <property type="entry name" value="Fervidolysin-like_N_prodom"/>
</dbReference>
<dbReference type="PROSITE" id="PS51892">
    <property type="entry name" value="SUBTILASE"/>
    <property type="match status" value="1"/>
</dbReference>
<dbReference type="InterPro" id="IPR050131">
    <property type="entry name" value="Peptidase_S8_subtilisin-like"/>
</dbReference>
<reference evidence="8 9" key="1">
    <citation type="submission" date="2018-03" db="EMBL/GenBank/DDBJ databases">
        <title>Genomic Encyclopedia of Archaeal and Bacterial Type Strains, Phase II (KMG-II): from individual species to whole genera.</title>
        <authorList>
            <person name="Goeker M."/>
        </authorList>
    </citation>
    <scope>NUCLEOTIDE SEQUENCE [LARGE SCALE GENOMIC DNA]</scope>
    <source>
        <strain evidence="8 9">DSM 43146</strain>
    </source>
</reference>
<keyword evidence="9" id="KW-1185">Reference proteome</keyword>
<keyword evidence="3 5" id="KW-0378">Hydrolase</keyword>
<feature type="domain" description="Peptidase S8/S53" evidence="6">
    <location>
        <begin position="114"/>
        <end position="355"/>
    </location>
</feature>
<proteinExistence type="inferred from homology"/>
<dbReference type="PRINTS" id="PR00723">
    <property type="entry name" value="SUBTILISIN"/>
</dbReference>
<dbReference type="GO" id="GO:0005975">
    <property type="term" value="P:carbohydrate metabolic process"/>
    <property type="evidence" value="ECO:0007669"/>
    <property type="project" value="UniProtKB-ARBA"/>
</dbReference>
<evidence type="ECO:0000259" key="6">
    <source>
        <dbReference type="Pfam" id="PF00082"/>
    </source>
</evidence>
<dbReference type="Pfam" id="PF00082">
    <property type="entry name" value="Peptidase_S8"/>
    <property type="match status" value="1"/>
</dbReference>
<dbReference type="Gene3D" id="2.60.40.10">
    <property type="entry name" value="Immunoglobulins"/>
    <property type="match status" value="2"/>
</dbReference>
<dbReference type="PROSITE" id="PS00136">
    <property type="entry name" value="SUBTILASE_ASP"/>
    <property type="match status" value="1"/>
</dbReference>
<comment type="similarity">
    <text evidence="1 5">Belongs to the peptidase S8 family.</text>
</comment>
<dbReference type="Pfam" id="PF17957">
    <property type="entry name" value="Big_7"/>
    <property type="match status" value="2"/>
</dbReference>
<evidence type="ECO:0000256" key="3">
    <source>
        <dbReference type="ARBA" id="ARBA00022801"/>
    </source>
</evidence>
<dbReference type="GO" id="GO:0004252">
    <property type="term" value="F:serine-type endopeptidase activity"/>
    <property type="evidence" value="ECO:0007669"/>
    <property type="project" value="UniProtKB-UniRule"/>
</dbReference>
<evidence type="ECO:0000256" key="2">
    <source>
        <dbReference type="ARBA" id="ARBA00022670"/>
    </source>
</evidence>
<keyword evidence="4 5" id="KW-0720">Serine protease</keyword>
<evidence type="ECO:0000313" key="8">
    <source>
        <dbReference type="EMBL" id="PRX16083.1"/>
    </source>
</evidence>
<dbReference type="SUPFAM" id="SSF52743">
    <property type="entry name" value="Subtilisin-like"/>
    <property type="match status" value="1"/>
</dbReference>
<dbReference type="InterPro" id="IPR023827">
    <property type="entry name" value="Peptidase_S8_Asp-AS"/>
</dbReference>
<name>A0A2T0K0L4_9ACTN</name>
<sequence>MSGLVAAPAAAATSTTRLVVGLTTRADPAAVVALLGASASDARPVSGLEAITVNVPATDRAAALATLTADPSVRYAEVDPVVSADADPNESSNRGSGWFNQIPVAWSWSIGKPSVTVAVVDSGVSPNDDLRGARLLPGHDFVDGDTDAADDDDHGTLVANTIAAQHGNQLGGVGVCGGCSVLPVRVLGHQEAGPATGYASTVASGIVWAARQDAQIINLSLSTPTRSRVLEEAVGLASEAGSLLIASAGDDSSLAPHYPAAFEPVLAVGSAGWYGRPLNASNRNGANSAPWVDIAADRGYLALNAKSQAEMLAGTSTSAALVSGTAALGLSVKPELDAAGLRAAVLASAGRGGRMEAEDAPALDAAGLLHSLGAVDETGPVITSITPSGNEVLPGWQFTPTPRISEDHAISRSEVEFEGKIVRRNHMWESPATVTPPTGRNGSLTYTFRVYDYAGRMAERTATVMIDSTPPTGTIDAPLEGELVPGGPIDFVFTAATAEQLKLVRANDVALTQTAPRRWTGRVTPNSLGVIHLNVYDVAGNLTDMTRTVEVDDVAPGGAITNPVAGAHVRGPADVLYTAASTAEQLRVTANGTPMTQLGDTPMWAATIVPPANGEIRVIAEDRVGNRTELVRKVVVDNDGPTATSMNPAAAARVRGTFTTGLGGVADVSGVARAELWVDGRYLGADTTAPYALAVRTGSYSGNVKLTWRLTDRLGNTRTYTRTVIADNAGPTVTITKAPKNKAKIKGTTRAYVKATDPSGVARVELLVNGKVVSRDAASGYVLSFNASKQKKTMKVQVRAYDRLGNVKYTSTRTWYRR</sequence>
<feature type="domain" description="Fervidolysin-like N-terminal prodomain" evidence="7">
    <location>
        <begin position="17"/>
        <end position="78"/>
    </location>
</feature>
<evidence type="ECO:0000256" key="4">
    <source>
        <dbReference type="ARBA" id="ARBA00022825"/>
    </source>
</evidence>
<dbReference type="PANTHER" id="PTHR43806">
    <property type="entry name" value="PEPTIDASE S8"/>
    <property type="match status" value="1"/>
</dbReference>
<evidence type="ECO:0000256" key="5">
    <source>
        <dbReference type="PROSITE-ProRule" id="PRU01240"/>
    </source>
</evidence>
<evidence type="ECO:0000313" key="9">
    <source>
        <dbReference type="Proteomes" id="UP000239415"/>
    </source>
</evidence>
<gene>
    <name evidence="8" type="ORF">CLV67_121130</name>
</gene>
<dbReference type="Proteomes" id="UP000239415">
    <property type="component" value="Unassembled WGS sequence"/>
</dbReference>
<comment type="caution">
    <text evidence="8">The sequence shown here is derived from an EMBL/GenBank/DDBJ whole genome shotgun (WGS) entry which is preliminary data.</text>
</comment>
<dbReference type="InterPro" id="IPR036852">
    <property type="entry name" value="Peptidase_S8/S53_dom_sf"/>
</dbReference>
<dbReference type="AlphaFoldDB" id="A0A2T0K0L4"/>
<evidence type="ECO:0000256" key="1">
    <source>
        <dbReference type="ARBA" id="ARBA00011073"/>
    </source>
</evidence>
<accession>A0A2T0K0L4</accession>
<feature type="active site" description="Charge relay system" evidence="5">
    <location>
        <position position="316"/>
    </location>
</feature>
<keyword evidence="2 5" id="KW-0645">Protease</keyword>
<dbReference type="Gene3D" id="3.40.50.200">
    <property type="entry name" value="Peptidase S8/S53 domain"/>
    <property type="match status" value="1"/>
</dbReference>
<feature type="active site" description="Charge relay system" evidence="5">
    <location>
        <position position="121"/>
    </location>
</feature>
<dbReference type="InterPro" id="IPR013783">
    <property type="entry name" value="Ig-like_fold"/>
</dbReference>